<keyword evidence="9" id="KW-0418">Kinase</keyword>
<dbReference type="Gene3D" id="3.40.50.12780">
    <property type="entry name" value="N-terminal domain of ligase-like"/>
    <property type="match status" value="1"/>
</dbReference>
<evidence type="ECO:0000256" key="9">
    <source>
        <dbReference type="ARBA" id="ARBA00022777"/>
    </source>
</evidence>
<reference evidence="16 17" key="1">
    <citation type="submission" date="2018-01" db="EMBL/GenBank/DDBJ databases">
        <title>Genome characterization of the sugarcane-associated fungus Trichoderma ghanense CCMA-1212 and their application in lignocelulose bioconversion.</title>
        <authorList>
            <person name="Steindorff A.S."/>
            <person name="Mendes T.D."/>
            <person name="Vilela E.S.D."/>
            <person name="Rodrigues D.S."/>
            <person name="Formighieri E.F."/>
            <person name="Melo I.S."/>
            <person name="Favaro L.C.L."/>
        </authorList>
    </citation>
    <scope>NUCLEOTIDE SEQUENCE [LARGE SCALE GENOMIC DNA]</scope>
    <source>
        <strain evidence="16 17">CCMA-1212</strain>
    </source>
</reference>
<evidence type="ECO:0000313" key="17">
    <source>
        <dbReference type="Proteomes" id="UP001642720"/>
    </source>
</evidence>
<evidence type="ECO:0000256" key="4">
    <source>
        <dbReference type="ARBA" id="ARBA00022450"/>
    </source>
</evidence>
<evidence type="ECO:0000256" key="2">
    <source>
        <dbReference type="ARBA" id="ARBA00008420"/>
    </source>
</evidence>
<keyword evidence="6" id="KW-0436">Ligase</keyword>
<evidence type="ECO:0000259" key="15">
    <source>
        <dbReference type="PROSITE" id="PS50075"/>
    </source>
</evidence>
<evidence type="ECO:0000313" key="16">
    <source>
        <dbReference type="EMBL" id="TFB01743.1"/>
    </source>
</evidence>
<dbReference type="InterPro" id="IPR009081">
    <property type="entry name" value="PP-bd_ACP"/>
</dbReference>
<keyword evidence="8" id="KW-0547">Nucleotide-binding</keyword>
<dbReference type="Pfam" id="PF23562">
    <property type="entry name" value="AMP-binding_C_3"/>
    <property type="match status" value="1"/>
</dbReference>
<evidence type="ECO:0000256" key="1">
    <source>
        <dbReference type="ARBA" id="ARBA00004875"/>
    </source>
</evidence>
<dbReference type="InterPro" id="IPR036736">
    <property type="entry name" value="ACP-like_sf"/>
</dbReference>
<name>A0ABY2H0I8_9HYPO</name>
<evidence type="ECO:0000256" key="6">
    <source>
        <dbReference type="ARBA" id="ARBA00022598"/>
    </source>
</evidence>
<dbReference type="InterPro" id="IPR042099">
    <property type="entry name" value="ANL_N_sf"/>
</dbReference>
<proteinExistence type="inferred from homology"/>
<dbReference type="Proteomes" id="UP001642720">
    <property type="component" value="Unassembled WGS sequence"/>
</dbReference>
<accession>A0ABY2H0I8</accession>
<dbReference type="Gene3D" id="1.10.1200.10">
    <property type="entry name" value="ACP-like"/>
    <property type="match status" value="1"/>
</dbReference>
<dbReference type="Pfam" id="PF07993">
    <property type="entry name" value="NAD_binding_4"/>
    <property type="match status" value="1"/>
</dbReference>
<gene>
    <name evidence="16" type="ORF">CCMA1212_006181</name>
</gene>
<dbReference type="SMART" id="SM00823">
    <property type="entry name" value="PKS_PP"/>
    <property type="match status" value="1"/>
</dbReference>
<protein>
    <recommendedName>
        <fullName evidence="3">gluconokinase</fullName>
        <ecNumber evidence="3">2.7.1.12</ecNumber>
    </recommendedName>
    <alternativeName>
        <fullName evidence="12">Gluconate kinase</fullName>
    </alternativeName>
</protein>
<organism evidence="16 17">
    <name type="scientific">Trichoderma ghanense</name>
    <dbReference type="NCBI Taxonomy" id="65468"/>
    <lineage>
        <taxon>Eukaryota</taxon>
        <taxon>Fungi</taxon>
        <taxon>Dikarya</taxon>
        <taxon>Ascomycota</taxon>
        <taxon>Pezizomycotina</taxon>
        <taxon>Sordariomycetes</taxon>
        <taxon>Hypocreomycetidae</taxon>
        <taxon>Hypocreales</taxon>
        <taxon>Hypocreaceae</taxon>
        <taxon>Trichoderma</taxon>
    </lineage>
</organism>
<dbReference type="GeneID" id="300577867"/>
<dbReference type="Gene3D" id="3.40.50.300">
    <property type="entry name" value="P-loop containing nucleotide triphosphate hydrolases"/>
    <property type="match status" value="1"/>
</dbReference>
<keyword evidence="11" id="KW-0521">NADP</keyword>
<keyword evidence="4" id="KW-0596">Phosphopantetheine</keyword>
<dbReference type="NCBIfam" id="TIGR01313">
    <property type="entry name" value="therm_gnt_kin"/>
    <property type="match status" value="1"/>
</dbReference>
<feature type="region of interest" description="Disordered" evidence="14">
    <location>
        <begin position="1"/>
        <end position="35"/>
    </location>
</feature>
<dbReference type="PANTHER" id="PTHR43439:SF2">
    <property type="entry name" value="ENZYME, PUTATIVE (JCVI)-RELATED"/>
    <property type="match status" value="1"/>
</dbReference>
<dbReference type="SUPFAM" id="SSF56801">
    <property type="entry name" value="Acetyl-CoA synthetase-like"/>
    <property type="match status" value="1"/>
</dbReference>
<evidence type="ECO:0000256" key="13">
    <source>
        <dbReference type="ARBA" id="ARBA00048090"/>
    </source>
</evidence>
<comment type="similarity">
    <text evidence="2">Belongs to the gluconokinase GntK/GntV family.</text>
</comment>
<keyword evidence="5" id="KW-0597">Phosphoprotein</keyword>
<dbReference type="PROSITE" id="PS50075">
    <property type="entry name" value="CARRIER"/>
    <property type="match status" value="1"/>
</dbReference>
<dbReference type="SUPFAM" id="SSF47336">
    <property type="entry name" value="ACP-like"/>
    <property type="match status" value="1"/>
</dbReference>
<sequence>MPATIYIPSSQPEPPMASTELGPTPSPTTTTTPTTTLKPDSALQTVDALVRQRAINYPNDHIVSYPTSGVDFVDYNLQQLDVFAWRAANRYAQSIPVRKSSEEKPRVVAVWGLSNFEYLITLLALTKLGHAVLLVSTRITVEAVESLVKATSAATIIVDKKHYNTAKEVQQLVPSLELLDFVDRAVFEYSIEAHGDTQLDAHLDPEVETHNIAFIIHSSGSTGHPKPIYQPHKSCLANYSVSMKMRGFITLPLFHNHGICNFFRALHCRKSIHLYNAELPLTQDYLLKIMQAHHFEIFYGVPYALKLLSESQRGISLLQELKVVMYGGSACPDDLGNLLVDNGVNLIGHYGATEVGQLMTSFRPKGDKAWNYVRETDNISPFLRWVPRRPDLYECVVLDGWPSKVQANQPDGSYATKDLFQPHPSIPRAWKYIARLDDTLVLVNGEKFNPVIMEGKIRSNKNVAEAVVFGAGRAHLGMLIVPAAALASRTEEEILNVIWPVVDSANQSADAFARISRNMIRILPHDCAYPRTDKGSIIRQAFYKQFQQEIDETYDLADTVPGELAQLDLPELQQFLRDLLQRTLRLAGPAKDDDDFFVLGLDSLQAIQMRSEILRRIDIGGHKLGQQVVFEQPSINRLSSFLLNLRTGGITEEEPSIVQQMESLVTNYSAKILSKSTRSSIVVTGATGSLGAHLVAKLVSRPDIDQVYCLVRARNSSHGHQRVVSSMLQRRVYHSLSLSSRRKINVLPSDLAEPNLGLSGEEYDTITKNLTAVIHCAWSVNFNMHLLSFERANIAGVCNLISLCQSAQPPATMNFCSSVSTCSQATEIPVPERVPDFSWAQNMGYAQSKSVAEHICAKAASQGVTTRVLRIGQIIGDTEHGVWNAQEAVPMMIQAAITVGALPTLQETPSWLPVDVVADAVADISLSGAGSVFANVTNPQVFSWTDDLLPALRKCGLVFDQVEPKEWIKRLRASNHDPIANPPIKLVDFFASKYDKDSFSPSKTFATDVARSLSPALSKVPSLTEEHVARFVAYFTERAWNVSPSPAGIDKRAIVLIGPCGTGKSTIGRAVSRALNVPFIEGDELRSRSATEKMRPGVSLIDDDCISWLDRINQRATSTLFELSYGSVIISCSALKEVYRDQIRHHLSAHKVKLVFIDLQADKEALVQRLQERQGHDMSADLVESQIDSYEPPGSKEYDVVPVDAGMDEKAVLETVLWVLDDARGWL</sequence>
<keyword evidence="10" id="KW-0067">ATP-binding</keyword>
<dbReference type="InterPro" id="IPR036291">
    <property type="entry name" value="NAD(P)-bd_dom_sf"/>
</dbReference>
<dbReference type="InterPro" id="IPR006001">
    <property type="entry name" value="Therm_gnt_kin"/>
</dbReference>
<comment type="pathway">
    <text evidence="1">Carbohydrate acid metabolism; D-gluconate degradation.</text>
</comment>
<evidence type="ECO:0000256" key="11">
    <source>
        <dbReference type="ARBA" id="ARBA00022857"/>
    </source>
</evidence>
<dbReference type="Pfam" id="PF13671">
    <property type="entry name" value="AAA_33"/>
    <property type="match status" value="1"/>
</dbReference>
<comment type="catalytic activity">
    <reaction evidence="13">
        <text>D-gluconate + ATP = 6-phospho-D-gluconate + ADP + H(+)</text>
        <dbReference type="Rhea" id="RHEA:19433"/>
        <dbReference type="ChEBI" id="CHEBI:15378"/>
        <dbReference type="ChEBI" id="CHEBI:18391"/>
        <dbReference type="ChEBI" id="CHEBI:30616"/>
        <dbReference type="ChEBI" id="CHEBI:58759"/>
        <dbReference type="ChEBI" id="CHEBI:456216"/>
        <dbReference type="EC" id="2.7.1.12"/>
    </reaction>
</comment>
<dbReference type="PANTHER" id="PTHR43439">
    <property type="entry name" value="PHENYLACETATE-COENZYME A LIGASE"/>
    <property type="match status" value="1"/>
</dbReference>
<dbReference type="InterPro" id="IPR051414">
    <property type="entry name" value="Adenylate-forming_Reductase"/>
</dbReference>
<evidence type="ECO:0000256" key="14">
    <source>
        <dbReference type="SAM" id="MobiDB-lite"/>
    </source>
</evidence>
<keyword evidence="17" id="KW-1185">Reference proteome</keyword>
<dbReference type="RefSeq" id="XP_073557944.1">
    <property type="nucleotide sequence ID" value="XM_073703417.1"/>
</dbReference>
<dbReference type="Gene3D" id="3.40.50.720">
    <property type="entry name" value="NAD(P)-binding Rossmann-like Domain"/>
    <property type="match status" value="1"/>
</dbReference>
<dbReference type="SUPFAM" id="SSF52540">
    <property type="entry name" value="P-loop containing nucleoside triphosphate hydrolases"/>
    <property type="match status" value="1"/>
</dbReference>
<dbReference type="InterPro" id="IPR020806">
    <property type="entry name" value="PKS_PP-bd"/>
</dbReference>
<dbReference type="InterPro" id="IPR000873">
    <property type="entry name" value="AMP-dep_synth/lig_dom"/>
</dbReference>
<dbReference type="Pfam" id="PF00501">
    <property type="entry name" value="AMP-binding"/>
    <property type="match status" value="1"/>
</dbReference>
<dbReference type="EMBL" id="PPTA01000008">
    <property type="protein sequence ID" value="TFB01743.1"/>
    <property type="molecule type" value="Genomic_DNA"/>
</dbReference>
<dbReference type="EC" id="2.7.1.12" evidence="3"/>
<evidence type="ECO:0000256" key="10">
    <source>
        <dbReference type="ARBA" id="ARBA00022840"/>
    </source>
</evidence>
<dbReference type="NCBIfam" id="TIGR01746">
    <property type="entry name" value="Thioester-redct"/>
    <property type="match status" value="1"/>
</dbReference>
<evidence type="ECO:0000256" key="5">
    <source>
        <dbReference type="ARBA" id="ARBA00022553"/>
    </source>
</evidence>
<keyword evidence="7" id="KW-0808">Transferase</keyword>
<dbReference type="InterPro" id="IPR027417">
    <property type="entry name" value="P-loop_NTPase"/>
</dbReference>
<comment type="caution">
    <text evidence="16">The sequence shown here is derived from an EMBL/GenBank/DDBJ whole genome shotgun (WGS) entry which is preliminary data.</text>
</comment>
<dbReference type="InterPro" id="IPR010080">
    <property type="entry name" value="Thioester_reductase-like_dom"/>
</dbReference>
<evidence type="ECO:0000256" key="8">
    <source>
        <dbReference type="ARBA" id="ARBA00022741"/>
    </source>
</evidence>
<evidence type="ECO:0000256" key="7">
    <source>
        <dbReference type="ARBA" id="ARBA00022679"/>
    </source>
</evidence>
<evidence type="ECO:0000256" key="12">
    <source>
        <dbReference type="ARBA" id="ARBA00029835"/>
    </source>
</evidence>
<feature type="domain" description="Carrier" evidence="15">
    <location>
        <begin position="567"/>
        <end position="646"/>
    </location>
</feature>
<dbReference type="CDD" id="cd02021">
    <property type="entry name" value="GntK"/>
    <property type="match status" value="1"/>
</dbReference>
<dbReference type="SUPFAM" id="SSF51735">
    <property type="entry name" value="NAD(P)-binding Rossmann-fold domains"/>
    <property type="match status" value="1"/>
</dbReference>
<dbReference type="PROSITE" id="PS00455">
    <property type="entry name" value="AMP_BINDING"/>
    <property type="match status" value="1"/>
</dbReference>
<dbReference type="InterPro" id="IPR013120">
    <property type="entry name" value="FAR_NAD-bd"/>
</dbReference>
<dbReference type="InterPro" id="IPR020845">
    <property type="entry name" value="AMP-binding_CS"/>
</dbReference>
<dbReference type="Pfam" id="PF00550">
    <property type="entry name" value="PP-binding"/>
    <property type="match status" value="1"/>
</dbReference>
<evidence type="ECO:0000256" key="3">
    <source>
        <dbReference type="ARBA" id="ARBA00012054"/>
    </source>
</evidence>